<evidence type="ECO:0000313" key="1">
    <source>
        <dbReference type="EMBL" id="HCO24992.1"/>
    </source>
</evidence>
<dbReference type="EMBL" id="DQAY01000115">
    <property type="protein sequence ID" value="HCO24992.1"/>
    <property type="molecule type" value="Genomic_DNA"/>
</dbReference>
<protein>
    <submittedName>
        <fullName evidence="1">Uncharacterized protein</fullName>
    </submittedName>
</protein>
<sequence length="403" mass="46223">MDLIGTVSMQPSSDDQKQKDYQDFIDFIKPLLLEIESIKREPYQLRSLPIQMRWEVTRRHPFYQKLWRDSADFYQKKTLGSDVFENIRREAAVKLLGMIGVNGEPPDPSTPFSNLGESELNKAWLSGAVHPITLRGMAGLLIAILPKSTLDQLGVYFRDAACEDTNSGESNQLQSISKLQAYECDKLDSYPAEPLVSINPAASQRQISEAIKSLHEQWKIERELKEHRDRSDKNKKYLEVWDLREGFSDEGTYDVSQERTLSEIAKVIGSSVSTANNHYRSAFELIIGKPYSPELWWNTIGVFKLNEFNIEHSIVSQIRPRKSPIPRPIPESILGTEIDFINQAPSTNKYELTYQELMAELKSFIEQGLSDEEIHNSLGVESKVPELVEVLTWMRLRKNETEK</sequence>
<accession>A0A3D3RA89</accession>
<comment type="caution">
    <text evidence="1">The sequence shown here is derived from an EMBL/GenBank/DDBJ whole genome shotgun (WGS) entry which is preliminary data.</text>
</comment>
<proteinExistence type="predicted"/>
<gene>
    <name evidence="1" type="ORF">DIT97_18930</name>
</gene>
<evidence type="ECO:0000313" key="2">
    <source>
        <dbReference type="Proteomes" id="UP000263642"/>
    </source>
</evidence>
<reference evidence="1 2" key="1">
    <citation type="journal article" date="2018" name="Nat. Biotechnol.">
        <title>A standardized bacterial taxonomy based on genome phylogeny substantially revises the tree of life.</title>
        <authorList>
            <person name="Parks D.H."/>
            <person name="Chuvochina M."/>
            <person name="Waite D.W."/>
            <person name="Rinke C."/>
            <person name="Skarshewski A."/>
            <person name="Chaumeil P.A."/>
            <person name="Hugenholtz P."/>
        </authorList>
    </citation>
    <scope>NUCLEOTIDE SEQUENCE [LARGE SCALE GENOMIC DNA]</scope>
    <source>
        <strain evidence="1">UBA9375</strain>
    </source>
</reference>
<organism evidence="1 2">
    <name type="scientific">Gimesia maris</name>
    <dbReference type="NCBI Taxonomy" id="122"/>
    <lineage>
        <taxon>Bacteria</taxon>
        <taxon>Pseudomonadati</taxon>
        <taxon>Planctomycetota</taxon>
        <taxon>Planctomycetia</taxon>
        <taxon>Planctomycetales</taxon>
        <taxon>Planctomycetaceae</taxon>
        <taxon>Gimesia</taxon>
    </lineage>
</organism>
<dbReference type="AlphaFoldDB" id="A0A3D3RA89"/>
<name>A0A3D3RA89_9PLAN</name>
<dbReference type="Proteomes" id="UP000263642">
    <property type="component" value="Unassembled WGS sequence"/>
</dbReference>